<evidence type="ECO:0000256" key="3">
    <source>
        <dbReference type="ARBA" id="ARBA00008766"/>
    </source>
</evidence>
<dbReference type="EMBL" id="CP017675">
    <property type="protein sequence ID" value="APB34043.1"/>
    <property type="molecule type" value="Genomic_DNA"/>
</dbReference>
<name>A0A1J0ADQ6_9CYAN</name>
<dbReference type="CDD" id="cd01087">
    <property type="entry name" value="Prolidase"/>
    <property type="match status" value="1"/>
</dbReference>
<dbReference type="Gene3D" id="3.90.230.10">
    <property type="entry name" value="Creatinase/methionine aminopeptidase superfamily"/>
    <property type="match status" value="1"/>
</dbReference>
<sequence length="445" mass="49264">MATTPLELHPPLPAGEYAQRRRQFMAALGAGTAILTSAPHAYLHGDVEAGYHQDGNLFYLTGLNEPSAVAVFAPHHAEHQFVLFVLPKDLEKEVWTGYRVGPEAAPELYGCDAAFPLEELDKKLPEYVEGAAQIYYHPSRDERINEKVFRLWRKMLNLRQRKGYGPTVLADVNPFLYPLRMVKSPVELERIRQAVAIAVKAHIHAQATTQPGMFEYEIQAAMEAIFRQQGGAPAYPSIVASGANACILHYGDNTRQTQDGDLVLIDAGCGWGCYNSDITRTFAVNGRMTSPQKLIYDLVLKAQLAAIDRVKPGVPYDEIHKTALRVLVVGLIDLGLLTGDADEIVNEKDEKQQKYRPYYMHRTGHWLGLDVHDAGIYYQGKDEATLLAPGQVFTIEPGLYIGPHTQPLEGQPAIPAEFRGIGVRIEDDILVTETGCEVLTAAVPK</sequence>
<keyword evidence="6 10" id="KW-0378">Hydrolase</keyword>
<dbReference type="GO" id="GO:0070006">
    <property type="term" value="F:metalloaminopeptidase activity"/>
    <property type="evidence" value="ECO:0007669"/>
    <property type="project" value="InterPro"/>
</dbReference>
<dbReference type="RefSeq" id="WP_071454545.1">
    <property type="nucleotide sequence ID" value="NZ_CP017675.1"/>
</dbReference>
<protein>
    <recommendedName>
        <fullName evidence="4">Xaa-Pro aminopeptidase</fullName>
        <ecNumber evidence="4">3.4.11.9</ecNumber>
    </recommendedName>
</protein>
<dbReference type="InterPro" id="IPR052433">
    <property type="entry name" value="X-Pro_dipept-like"/>
</dbReference>
<dbReference type="InterPro" id="IPR007865">
    <property type="entry name" value="Aminopep_P_N"/>
</dbReference>
<keyword evidence="10" id="KW-0645">Protease</keyword>
<dbReference type="Gene3D" id="3.40.350.10">
    <property type="entry name" value="Creatinase/prolidase N-terminal domain"/>
    <property type="match status" value="1"/>
</dbReference>
<dbReference type="SMART" id="SM01011">
    <property type="entry name" value="AMP_N"/>
    <property type="match status" value="1"/>
</dbReference>
<evidence type="ECO:0000256" key="8">
    <source>
        <dbReference type="RuleBase" id="RU000590"/>
    </source>
</evidence>
<comment type="cofactor">
    <cofactor evidence="2">
        <name>Mn(2+)</name>
        <dbReference type="ChEBI" id="CHEBI:29035"/>
    </cofactor>
</comment>
<dbReference type="EC" id="3.4.11.9" evidence="4"/>
<feature type="domain" description="Aminopeptidase P N-terminal" evidence="9">
    <location>
        <begin position="12"/>
        <end position="145"/>
    </location>
</feature>
<dbReference type="InterPro" id="IPR000994">
    <property type="entry name" value="Pept_M24"/>
</dbReference>
<dbReference type="PANTHER" id="PTHR43226:SF4">
    <property type="entry name" value="XAA-PRO AMINOPEPTIDASE 3"/>
    <property type="match status" value="1"/>
</dbReference>
<evidence type="ECO:0000313" key="10">
    <source>
        <dbReference type="EMBL" id="APB34043.1"/>
    </source>
</evidence>
<evidence type="ECO:0000256" key="1">
    <source>
        <dbReference type="ARBA" id="ARBA00001424"/>
    </source>
</evidence>
<dbReference type="InterPro" id="IPR036005">
    <property type="entry name" value="Creatinase/aminopeptidase-like"/>
</dbReference>
<evidence type="ECO:0000256" key="7">
    <source>
        <dbReference type="ARBA" id="ARBA00023211"/>
    </source>
</evidence>
<keyword evidence="7" id="KW-0464">Manganese</keyword>
<dbReference type="GO" id="GO:0030145">
    <property type="term" value="F:manganese ion binding"/>
    <property type="evidence" value="ECO:0007669"/>
    <property type="project" value="InterPro"/>
</dbReference>
<keyword evidence="11" id="KW-1185">Reference proteome</keyword>
<comment type="similarity">
    <text evidence="3 8">Belongs to the peptidase M24B family.</text>
</comment>
<dbReference type="PANTHER" id="PTHR43226">
    <property type="entry name" value="XAA-PRO AMINOPEPTIDASE 3"/>
    <property type="match status" value="1"/>
</dbReference>
<gene>
    <name evidence="10" type="primary">pepP</name>
    <name evidence="10" type="ORF">GlitD10_1718</name>
</gene>
<keyword evidence="10" id="KW-0031">Aminopeptidase</keyword>
<comment type="catalytic activity">
    <reaction evidence="1">
        <text>Release of any N-terminal amino acid, including proline, that is linked to proline, even from a dipeptide or tripeptide.</text>
        <dbReference type="EC" id="3.4.11.9"/>
    </reaction>
</comment>
<dbReference type="KEGG" id="glt:GlitD10_1718"/>
<evidence type="ECO:0000256" key="2">
    <source>
        <dbReference type="ARBA" id="ARBA00001936"/>
    </source>
</evidence>
<evidence type="ECO:0000256" key="6">
    <source>
        <dbReference type="ARBA" id="ARBA00022801"/>
    </source>
</evidence>
<dbReference type="GO" id="GO:0005829">
    <property type="term" value="C:cytosol"/>
    <property type="evidence" value="ECO:0007669"/>
    <property type="project" value="TreeGrafter"/>
</dbReference>
<dbReference type="Pfam" id="PF00557">
    <property type="entry name" value="Peptidase_M24"/>
    <property type="match status" value="1"/>
</dbReference>
<dbReference type="OrthoDB" id="9806388at2"/>
<dbReference type="AlphaFoldDB" id="A0A1J0ADQ6"/>
<dbReference type="SUPFAM" id="SSF55920">
    <property type="entry name" value="Creatinase/aminopeptidase"/>
    <property type="match status" value="1"/>
</dbReference>
<dbReference type="InterPro" id="IPR029149">
    <property type="entry name" value="Creatin/AminoP/Spt16_N"/>
</dbReference>
<evidence type="ECO:0000256" key="5">
    <source>
        <dbReference type="ARBA" id="ARBA00022723"/>
    </source>
</evidence>
<dbReference type="Pfam" id="PF05195">
    <property type="entry name" value="AMP_N"/>
    <property type="match status" value="1"/>
</dbReference>
<keyword evidence="5 8" id="KW-0479">Metal-binding</keyword>
<dbReference type="SUPFAM" id="SSF53092">
    <property type="entry name" value="Creatinase/prolidase N-terminal domain"/>
    <property type="match status" value="1"/>
</dbReference>
<evidence type="ECO:0000259" key="9">
    <source>
        <dbReference type="SMART" id="SM01011"/>
    </source>
</evidence>
<evidence type="ECO:0000313" key="11">
    <source>
        <dbReference type="Proteomes" id="UP000180235"/>
    </source>
</evidence>
<organism evidence="10 11">
    <name type="scientific">Gloeomargarita lithophora Alchichica-D10</name>
    <dbReference type="NCBI Taxonomy" id="1188229"/>
    <lineage>
        <taxon>Bacteria</taxon>
        <taxon>Bacillati</taxon>
        <taxon>Cyanobacteriota</taxon>
        <taxon>Cyanophyceae</taxon>
        <taxon>Gloeomargaritales</taxon>
        <taxon>Gloeomargaritaceae</taxon>
        <taxon>Gloeomargarita</taxon>
    </lineage>
</organism>
<dbReference type="PROSITE" id="PS00491">
    <property type="entry name" value="PROLINE_PEPTIDASE"/>
    <property type="match status" value="1"/>
</dbReference>
<dbReference type="InterPro" id="IPR001131">
    <property type="entry name" value="Peptidase_M24B_aminopep-P_CS"/>
</dbReference>
<evidence type="ECO:0000256" key="4">
    <source>
        <dbReference type="ARBA" id="ARBA00012574"/>
    </source>
</evidence>
<reference evidence="10 11" key="1">
    <citation type="submission" date="2016-10" db="EMBL/GenBank/DDBJ databases">
        <title>Description of Gloeomargarita lithophora gen. nov., sp. nov., a thylakoid-bearing basal-branching cyanobacterium with intracellular carbonates, and proposal for Gloeomargaritales ord. nov.</title>
        <authorList>
            <person name="Moreira D."/>
            <person name="Tavera R."/>
            <person name="Benzerara K."/>
            <person name="Skouri-Panet F."/>
            <person name="Couradeau E."/>
            <person name="Gerard E."/>
            <person name="Loussert C."/>
            <person name="Novelo E."/>
            <person name="Zivanovic Y."/>
            <person name="Lopez-Garcia P."/>
        </authorList>
    </citation>
    <scope>NUCLEOTIDE SEQUENCE [LARGE SCALE GENOMIC DNA]</scope>
    <source>
        <strain evidence="10 11">D10</strain>
    </source>
</reference>
<dbReference type="GO" id="GO:0006508">
    <property type="term" value="P:proteolysis"/>
    <property type="evidence" value="ECO:0007669"/>
    <property type="project" value="TreeGrafter"/>
</dbReference>
<dbReference type="Proteomes" id="UP000180235">
    <property type="component" value="Chromosome"/>
</dbReference>
<dbReference type="STRING" id="1188229.GlitD10_1718"/>
<accession>A0A1J0ADQ6</accession>
<proteinExistence type="inferred from homology"/>